<keyword evidence="6" id="KW-1185">Reference proteome</keyword>
<protein>
    <submittedName>
        <fullName evidence="5">Glutamate synthase</fullName>
    </submittedName>
</protein>
<evidence type="ECO:0000256" key="3">
    <source>
        <dbReference type="ARBA" id="ARBA00023014"/>
    </source>
</evidence>
<evidence type="ECO:0000259" key="4">
    <source>
        <dbReference type="PROSITE" id="PS51379"/>
    </source>
</evidence>
<evidence type="ECO:0000256" key="2">
    <source>
        <dbReference type="ARBA" id="ARBA00023004"/>
    </source>
</evidence>
<name>A0A1D8K784_9GAMM</name>
<dbReference type="SUPFAM" id="SSF46548">
    <property type="entry name" value="alpha-helical ferredoxin"/>
    <property type="match status" value="2"/>
</dbReference>
<dbReference type="Pfam" id="PF07992">
    <property type="entry name" value="Pyr_redox_2"/>
    <property type="match status" value="1"/>
</dbReference>
<dbReference type="RefSeq" id="WP_070072374.1">
    <property type="nucleotide sequence ID" value="NZ_CP017448.1"/>
</dbReference>
<dbReference type="PRINTS" id="PR00469">
    <property type="entry name" value="PNDRDTASEII"/>
</dbReference>
<dbReference type="Proteomes" id="UP000095342">
    <property type="component" value="Chromosome"/>
</dbReference>
<dbReference type="GO" id="GO:0051536">
    <property type="term" value="F:iron-sulfur cluster binding"/>
    <property type="evidence" value="ECO:0007669"/>
    <property type="project" value="UniProtKB-KW"/>
</dbReference>
<dbReference type="InterPro" id="IPR017900">
    <property type="entry name" value="4Fe4S_Fe_S_CS"/>
</dbReference>
<dbReference type="InterPro" id="IPR036188">
    <property type="entry name" value="FAD/NAD-bd_sf"/>
</dbReference>
<keyword evidence="2" id="KW-0408">Iron</keyword>
<dbReference type="PANTHER" id="PTHR42783">
    <property type="entry name" value="GLUTAMATE SYNTHASE [NADPH] SMALL CHAIN"/>
    <property type="match status" value="1"/>
</dbReference>
<dbReference type="InterPro" id="IPR028261">
    <property type="entry name" value="DPD_II"/>
</dbReference>
<dbReference type="PROSITE" id="PS00198">
    <property type="entry name" value="4FE4S_FER_1"/>
    <property type="match status" value="1"/>
</dbReference>
<reference evidence="5 6" key="1">
    <citation type="submission" date="2016-09" db="EMBL/GenBank/DDBJ databases">
        <title>Acidihalobacter prosperus V6 (DSM14174).</title>
        <authorList>
            <person name="Khaleque H.N."/>
            <person name="Ramsay J.P."/>
            <person name="Murphy R.J.T."/>
            <person name="Kaksonen A.H."/>
            <person name="Boxall N.J."/>
            <person name="Watkin E.L.J."/>
        </authorList>
    </citation>
    <scope>NUCLEOTIDE SEQUENCE [LARGE SCALE GENOMIC DNA]</scope>
    <source>
        <strain evidence="5 6">V6</strain>
    </source>
</reference>
<proteinExistence type="predicted"/>
<dbReference type="GO" id="GO:0016491">
    <property type="term" value="F:oxidoreductase activity"/>
    <property type="evidence" value="ECO:0007669"/>
    <property type="project" value="InterPro"/>
</dbReference>
<evidence type="ECO:0000313" key="5">
    <source>
        <dbReference type="EMBL" id="AOV16790.1"/>
    </source>
</evidence>
<dbReference type="PRINTS" id="PR00368">
    <property type="entry name" value="FADPNR"/>
</dbReference>
<sequence length="565" mass="59882">MASKLQNMTQTMALTTRKGVGSQRWQRPVYRDGLAPCNDACPAGENVQGWLAEAQAGHYREAWEALTAANPLPAIHGRACYHPCETACNRGQLDVSVGINSVERFLGDLALEEGWAFPEAPASGKRVLVVGAGPAGLSCAYHLARRGHRVEIHDANPEAGGMLQYGIPSYRLPRDVVQREAARILAMPNVELMPNHRIDNLRAAREEGGFDAVFVSVGAQISNHTNIPTVDGRKLADALSVLEEAKRDESTRLGRVVAIVGGGNVAIDAARTARRLGAQEAIVIYRRDAGHMRALESETHEALVEGVRMKWMSVVTGFSAEGVTVEKVAPGPDGALLPTGEVERLDADTVLLAIGEHSDLSLLAQYGGIHTTAHDEVVVDDSYMTGEAGIFAGGDCIGGARTMTAAVGHGRKAAAAIDDWLAGRKAATPPAARTLIGFEKLHLPDYLEAPRQTQAELPPAARAGFGEVAAGLDESEARFESQRCLSCGNCFECDNCYAACPEQAIARRGPGLGYAVDLDLCTGCAVCFEQCPCHAIEMIDEPASAAAVLGSLGEPLAPGGFKVRP</sequence>
<dbReference type="AlphaFoldDB" id="A0A1D8K784"/>
<feature type="domain" description="4Fe-4S ferredoxin-type" evidence="4">
    <location>
        <begin position="481"/>
        <end position="510"/>
    </location>
</feature>
<dbReference type="EMBL" id="CP017448">
    <property type="protein sequence ID" value="AOV16790.1"/>
    <property type="molecule type" value="Genomic_DNA"/>
</dbReference>
<dbReference type="PANTHER" id="PTHR42783:SF3">
    <property type="entry name" value="GLUTAMATE SYNTHASE [NADPH] SMALL CHAIN-RELATED"/>
    <property type="match status" value="1"/>
</dbReference>
<organism evidence="5 6">
    <name type="scientific">Acidihalobacter aeolianus</name>
    <dbReference type="NCBI Taxonomy" id="2792603"/>
    <lineage>
        <taxon>Bacteria</taxon>
        <taxon>Pseudomonadati</taxon>
        <taxon>Pseudomonadota</taxon>
        <taxon>Gammaproteobacteria</taxon>
        <taxon>Chromatiales</taxon>
        <taxon>Ectothiorhodospiraceae</taxon>
        <taxon>Acidihalobacter</taxon>
    </lineage>
</organism>
<dbReference type="NCBIfam" id="NF009410">
    <property type="entry name" value="PRK12771.1"/>
    <property type="match status" value="1"/>
</dbReference>
<dbReference type="InterPro" id="IPR009051">
    <property type="entry name" value="Helical_ferredxn"/>
</dbReference>
<keyword evidence="3" id="KW-0411">Iron-sulfur</keyword>
<evidence type="ECO:0000256" key="1">
    <source>
        <dbReference type="ARBA" id="ARBA00022723"/>
    </source>
</evidence>
<feature type="domain" description="4Fe-4S ferredoxin-type" evidence="4">
    <location>
        <begin position="512"/>
        <end position="541"/>
    </location>
</feature>
<dbReference type="SUPFAM" id="SSF51971">
    <property type="entry name" value="Nucleotide-binding domain"/>
    <property type="match status" value="1"/>
</dbReference>
<evidence type="ECO:0000313" key="6">
    <source>
        <dbReference type="Proteomes" id="UP000095342"/>
    </source>
</evidence>
<gene>
    <name evidence="5" type="ORF">BJI67_06710</name>
</gene>
<dbReference type="InterPro" id="IPR017896">
    <property type="entry name" value="4Fe4S_Fe-S-bd"/>
</dbReference>
<dbReference type="Gene3D" id="3.30.70.20">
    <property type="match status" value="1"/>
</dbReference>
<keyword evidence="1" id="KW-0479">Metal-binding</keyword>
<dbReference type="Pfam" id="PF14691">
    <property type="entry name" value="Fer4_20"/>
    <property type="match status" value="1"/>
</dbReference>
<dbReference type="Gene3D" id="3.50.50.60">
    <property type="entry name" value="FAD/NAD(P)-binding domain"/>
    <property type="match status" value="2"/>
</dbReference>
<dbReference type="InterPro" id="IPR023753">
    <property type="entry name" value="FAD/NAD-binding_dom"/>
</dbReference>
<accession>A0A1D8K784</accession>
<dbReference type="GO" id="GO:0046872">
    <property type="term" value="F:metal ion binding"/>
    <property type="evidence" value="ECO:0007669"/>
    <property type="project" value="UniProtKB-KW"/>
</dbReference>
<dbReference type="KEGG" id="aaeo:BJI67_06710"/>
<dbReference type="Gene3D" id="1.10.1060.10">
    <property type="entry name" value="Alpha-helical ferredoxin"/>
    <property type="match status" value="1"/>
</dbReference>
<dbReference type="PROSITE" id="PS51379">
    <property type="entry name" value="4FE4S_FER_2"/>
    <property type="match status" value="2"/>
</dbReference>
<dbReference type="Pfam" id="PF12838">
    <property type="entry name" value="Fer4_7"/>
    <property type="match status" value="1"/>
</dbReference>